<dbReference type="PROSITE" id="PS50859">
    <property type="entry name" value="LONGIN"/>
    <property type="match status" value="1"/>
</dbReference>
<organism evidence="7">
    <name type="scientific">Eutreptiella gymnastica</name>
    <dbReference type="NCBI Taxonomy" id="73025"/>
    <lineage>
        <taxon>Eukaryota</taxon>
        <taxon>Discoba</taxon>
        <taxon>Euglenozoa</taxon>
        <taxon>Euglenida</taxon>
        <taxon>Spirocuta</taxon>
        <taxon>Euglenophyceae</taxon>
        <taxon>Eutreptiales</taxon>
        <taxon>Eutreptiaceae</taxon>
        <taxon>Eutreptiella</taxon>
    </lineage>
</organism>
<keyword evidence="3 4" id="KW-0472">Membrane</keyword>
<comment type="subcellular location">
    <subcellularLocation>
        <location evidence="1">Membrane</location>
    </subcellularLocation>
</comment>
<evidence type="ECO:0000256" key="2">
    <source>
        <dbReference type="ARBA" id="ARBA00008025"/>
    </source>
</evidence>
<dbReference type="AlphaFoldDB" id="A0A7S4LM33"/>
<keyword evidence="5" id="KW-0732">Signal</keyword>
<dbReference type="EMBL" id="HBJA01142863">
    <property type="protein sequence ID" value="CAE0837893.1"/>
    <property type="molecule type" value="Transcribed_RNA"/>
</dbReference>
<keyword evidence="4" id="KW-0812">Transmembrane</keyword>
<reference evidence="7" key="1">
    <citation type="submission" date="2021-01" db="EMBL/GenBank/DDBJ databases">
        <authorList>
            <person name="Corre E."/>
            <person name="Pelletier E."/>
            <person name="Niang G."/>
            <person name="Scheremetjew M."/>
            <person name="Finn R."/>
            <person name="Kale V."/>
            <person name="Holt S."/>
            <person name="Cochrane G."/>
            <person name="Meng A."/>
            <person name="Brown T."/>
            <person name="Cohen L."/>
        </authorList>
    </citation>
    <scope>NUCLEOTIDE SEQUENCE</scope>
    <source>
        <strain evidence="7">CCMP1594</strain>
    </source>
</reference>
<feature type="chain" id="PRO_5031237706" description="Longin domain-containing protein" evidence="5">
    <location>
        <begin position="24"/>
        <end position="210"/>
    </location>
</feature>
<evidence type="ECO:0000313" key="7">
    <source>
        <dbReference type="EMBL" id="CAE0837893.1"/>
    </source>
</evidence>
<evidence type="ECO:0000256" key="4">
    <source>
        <dbReference type="SAM" id="Phobius"/>
    </source>
</evidence>
<keyword evidence="4" id="KW-1133">Transmembrane helix</keyword>
<feature type="domain" description="Longin" evidence="6">
    <location>
        <begin position="8"/>
        <end position="89"/>
    </location>
</feature>
<dbReference type="InterPro" id="IPR011012">
    <property type="entry name" value="Longin-like_dom_sf"/>
</dbReference>
<accession>A0A7S4LM33</accession>
<sequence>MAQEKQLLLAIIAAGSSILHSYAVPEAPPLDDACSSVLQGLAPNVHSRMSRAHSEHMLHWVQHPDGAVFLVVATAAFGRMMPFSFLDAVIGCCSGSNVEQPKEAILKTQMEFFNTEPLRAQLRDLQLQRPENAFLLHADTGPQRQQLLDCKVDRNDEMRSHSEACQVLNGRKRGFCGRRLLCLIVCIVAAALLTAALLWMSHPAAPRPSL</sequence>
<evidence type="ECO:0000256" key="5">
    <source>
        <dbReference type="SAM" id="SignalP"/>
    </source>
</evidence>
<gene>
    <name evidence="7" type="ORF">EGYM00163_LOCUS49265</name>
</gene>
<evidence type="ECO:0000256" key="1">
    <source>
        <dbReference type="ARBA" id="ARBA00004370"/>
    </source>
</evidence>
<dbReference type="SUPFAM" id="SSF64356">
    <property type="entry name" value="SNARE-like"/>
    <property type="match status" value="1"/>
</dbReference>
<proteinExistence type="inferred from homology"/>
<feature type="transmembrane region" description="Helical" evidence="4">
    <location>
        <begin position="180"/>
        <end position="200"/>
    </location>
</feature>
<protein>
    <recommendedName>
        <fullName evidence="6">Longin domain-containing protein</fullName>
    </recommendedName>
</protein>
<dbReference type="Gene3D" id="3.30.450.50">
    <property type="entry name" value="Longin domain"/>
    <property type="match status" value="1"/>
</dbReference>
<dbReference type="InterPro" id="IPR010908">
    <property type="entry name" value="Longin_dom"/>
</dbReference>
<dbReference type="Pfam" id="PF13774">
    <property type="entry name" value="Longin"/>
    <property type="match status" value="1"/>
</dbReference>
<comment type="similarity">
    <text evidence="2">Belongs to the synaptobrevin family.</text>
</comment>
<name>A0A7S4LM33_9EUGL</name>
<feature type="signal peptide" evidence="5">
    <location>
        <begin position="1"/>
        <end position="23"/>
    </location>
</feature>
<evidence type="ECO:0000259" key="6">
    <source>
        <dbReference type="PROSITE" id="PS50859"/>
    </source>
</evidence>
<evidence type="ECO:0000256" key="3">
    <source>
        <dbReference type="ARBA" id="ARBA00023136"/>
    </source>
</evidence>
<dbReference type="GO" id="GO:0016020">
    <property type="term" value="C:membrane"/>
    <property type="evidence" value="ECO:0007669"/>
    <property type="project" value="UniProtKB-SubCell"/>
</dbReference>